<feature type="transmembrane region" description="Helical" evidence="1">
    <location>
        <begin position="12"/>
        <end position="32"/>
    </location>
</feature>
<keyword evidence="1" id="KW-0812">Transmembrane</keyword>
<keyword evidence="1" id="KW-0472">Membrane</keyword>
<gene>
    <name evidence="2" type="ORF">DP202_03555</name>
</gene>
<protein>
    <submittedName>
        <fullName evidence="2">Uncharacterized protein</fullName>
    </submittedName>
</protein>
<dbReference type="AlphaFoldDB" id="A0A330GFZ8"/>
<dbReference type="Proteomes" id="UP000251576">
    <property type="component" value="Unassembled WGS sequence"/>
</dbReference>
<name>A0A330GFZ8_ENTCL</name>
<dbReference type="EMBL" id="QMDH01000003">
    <property type="protein sequence ID" value="RAZ71328.1"/>
    <property type="molecule type" value="Genomic_DNA"/>
</dbReference>
<reference evidence="2 3" key="1">
    <citation type="submission" date="2018-06" db="EMBL/GenBank/DDBJ databases">
        <title>ACT-28, a chromosomally-encoded AmpC with carbapenemase activity from Enterobacter kobei.</title>
        <authorList>
            <person name="Jousset A.B."/>
            <person name="Oueslati S."/>
            <person name="Bernabeu S."/>
            <person name="Takissian J."/>
            <person name="Creton E."/>
            <person name="Vogel A."/>
            <person name="Cotellon G."/>
            <person name="Bonnin R.A."/>
            <person name="Dortet L."/>
            <person name="Naas T."/>
        </authorList>
    </citation>
    <scope>NUCLEOTIDE SEQUENCE [LARGE SCALE GENOMIC DNA]</scope>
    <source>
        <strain evidence="2 3">99B3</strain>
    </source>
</reference>
<proteinExistence type="predicted"/>
<sequence>MLILINTPLGVLLRGVFICYLIMLVASALSLLRYCSRSLFLPVVEAVADLITQRPKITLRREAAAAQVMEAARPRVMAVRAAADRVPERVRARARVRVQVQVPGRALVAERVLDRALAQVLERALVQEATAAEEPEQATRAVAEPLPQA</sequence>
<comment type="caution">
    <text evidence="2">The sequence shown here is derived from an EMBL/GenBank/DDBJ whole genome shotgun (WGS) entry which is preliminary data.</text>
</comment>
<evidence type="ECO:0000313" key="2">
    <source>
        <dbReference type="EMBL" id="RAZ71328.1"/>
    </source>
</evidence>
<accession>A0A330GFZ8</accession>
<keyword evidence="1" id="KW-1133">Transmembrane helix</keyword>
<organism evidence="2 3">
    <name type="scientific">Enterobacter cloacae</name>
    <dbReference type="NCBI Taxonomy" id="550"/>
    <lineage>
        <taxon>Bacteria</taxon>
        <taxon>Pseudomonadati</taxon>
        <taxon>Pseudomonadota</taxon>
        <taxon>Gammaproteobacteria</taxon>
        <taxon>Enterobacterales</taxon>
        <taxon>Enterobacteriaceae</taxon>
        <taxon>Enterobacter</taxon>
        <taxon>Enterobacter cloacae complex</taxon>
    </lineage>
</organism>
<evidence type="ECO:0000256" key="1">
    <source>
        <dbReference type="SAM" id="Phobius"/>
    </source>
</evidence>
<evidence type="ECO:0000313" key="3">
    <source>
        <dbReference type="Proteomes" id="UP000251576"/>
    </source>
</evidence>